<dbReference type="PROSITE" id="PS50968">
    <property type="entry name" value="BIOTINYL_LIPOYL"/>
    <property type="match status" value="1"/>
</dbReference>
<evidence type="ECO:0000256" key="1">
    <source>
        <dbReference type="ARBA" id="ARBA00009249"/>
    </source>
</evidence>
<dbReference type="SUPFAM" id="SSF51230">
    <property type="entry name" value="Single hybrid motif"/>
    <property type="match status" value="1"/>
</dbReference>
<dbReference type="InterPro" id="IPR017453">
    <property type="entry name" value="GCV_H_sub"/>
</dbReference>
<dbReference type="NCBIfam" id="TIGR00527">
    <property type="entry name" value="gcvH"/>
    <property type="match status" value="1"/>
</dbReference>
<dbReference type="PANTHER" id="PTHR11715">
    <property type="entry name" value="GLYCINE CLEAVAGE SYSTEM H PROTEIN"/>
    <property type="match status" value="1"/>
</dbReference>
<evidence type="ECO:0000313" key="6">
    <source>
        <dbReference type="EMBL" id="GAX57077.1"/>
    </source>
</evidence>
<dbReference type="AlphaFoldDB" id="A0A250VS90"/>
<dbReference type="InterPro" id="IPR033753">
    <property type="entry name" value="GCV_H/Fam206"/>
</dbReference>
<comment type="caution">
    <text evidence="6">The sequence shown here is derived from an EMBL/GenBank/DDBJ whole genome shotgun (WGS) entry which is preliminary data.</text>
</comment>
<comment type="subunit">
    <text evidence="3">The glycine cleavage system is composed of four proteins: P, T, L and H.</text>
</comment>
<accession>A0A250VS90</accession>
<dbReference type="PROSITE" id="PS00189">
    <property type="entry name" value="LIPOYL"/>
    <property type="match status" value="1"/>
</dbReference>
<reference evidence="7" key="1">
    <citation type="submission" date="2017-05" db="EMBL/GenBank/DDBJ databases">
        <title>Streptomyces olivochromogenes NBRC 3561 whole genome shotgun sequence.</title>
        <authorList>
            <person name="Dohra H."/>
            <person name="Kodani S."/>
        </authorList>
    </citation>
    <scope>NUCLEOTIDE SEQUENCE [LARGE SCALE GENOMIC DNA]</scope>
    <source>
        <strain evidence="7">NBRC 3561</strain>
    </source>
</reference>
<sequence length="129" mass="14325">MTNIPKDLKYTKDHEWLLTMTGGKARVGITDHAQKQLGDLVYVEQPNIGDRFDAYEPFGSAESVKAVTELFMPAAGQVTARNDRLNDEPELVNTDPYGDGWLIEISLQNPSSDGLLSAKEYDAYITSED</sequence>
<dbReference type="GO" id="GO:0019464">
    <property type="term" value="P:glycine decarboxylation via glycine cleavage system"/>
    <property type="evidence" value="ECO:0007669"/>
    <property type="project" value="UniProtKB-UniRule"/>
</dbReference>
<dbReference type="CDD" id="cd06848">
    <property type="entry name" value="GCS_H"/>
    <property type="match status" value="1"/>
</dbReference>
<evidence type="ECO:0000256" key="4">
    <source>
        <dbReference type="PIRSR" id="PIRSR617453-50"/>
    </source>
</evidence>
<feature type="domain" description="Lipoyl-binding" evidence="5">
    <location>
        <begin position="24"/>
        <end position="106"/>
    </location>
</feature>
<protein>
    <recommendedName>
        <fullName evidence="3">Glycine cleavage system H protein</fullName>
    </recommendedName>
</protein>
<dbReference type="NCBIfam" id="NF002270">
    <property type="entry name" value="PRK01202.1"/>
    <property type="match status" value="1"/>
</dbReference>
<evidence type="ECO:0000259" key="5">
    <source>
        <dbReference type="PROSITE" id="PS50968"/>
    </source>
</evidence>
<dbReference type="PANTHER" id="PTHR11715:SF3">
    <property type="entry name" value="GLYCINE CLEAVAGE SYSTEM H PROTEIN-RELATED"/>
    <property type="match status" value="1"/>
</dbReference>
<dbReference type="InterPro" id="IPR000089">
    <property type="entry name" value="Biotin_lipoyl"/>
</dbReference>
<dbReference type="RefSeq" id="WP_079065599.1">
    <property type="nucleotide sequence ID" value="NZ_BDQI01000032.1"/>
</dbReference>
<organism evidence="6 7">
    <name type="scientific">Streptomyces olivochromogenes</name>
    <dbReference type="NCBI Taxonomy" id="1963"/>
    <lineage>
        <taxon>Bacteria</taxon>
        <taxon>Bacillati</taxon>
        <taxon>Actinomycetota</taxon>
        <taxon>Actinomycetes</taxon>
        <taxon>Kitasatosporales</taxon>
        <taxon>Streptomycetaceae</taxon>
        <taxon>Streptomyces</taxon>
    </lineage>
</organism>
<dbReference type="GO" id="GO:0009249">
    <property type="term" value="P:protein lipoylation"/>
    <property type="evidence" value="ECO:0007669"/>
    <property type="project" value="TreeGrafter"/>
</dbReference>
<dbReference type="GO" id="GO:0005960">
    <property type="term" value="C:glycine cleavage complex"/>
    <property type="evidence" value="ECO:0007669"/>
    <property type="project" value="InterPro"/>
</dbReference>
<name>A0A250VS90_STROL</name>
<keyword evidence="2 3" id="KW-0450">Lipoyl</keyword>
<comment type="function">
    <text evidence="3">The glycine cleavage system catalyzes the degradation of glycine. The H protein shuttles the methylamine group of glycine from the P protein to the T protein.</text>
</comment>
<dbReference type="Pfam" id="PF01597">
    <property type="entry name" value="GCV_H"/>
    <property type="match status" value="1"/>
</dbReference>
<feature type="modified residue" description="N6-lipoyllysine" evidence="3 4">
    <location>
        <position position="65"/>
    </location>
</feature>
<dbReference type="STRING" id="1963.AQJ27_40020"/>
<proteinExistence type="inferred from homology"/>
<dbReference type="Proteomes" id="UP000217446">
    <property type="component" value="Unassembled WGS sequence"/>
</dbReference>
<dbReference type="GO" id="GO:0005829">
    <property type="term" value="C:cytosol"/>
    <property type="evidence" value="ECO:0007669"/>
    <property type="project" value="TreeGrafter"/>
</dbReference>
<dbReference type="InterPro" id="IPR002930">
    <property type="entry name" value="GCV_H"/>
</dbReference>
<dbReference type="Gene3D" id="2.40.50.100">
    <property type="match status" value="1"/>
</dbReference>
<dbReference type="InterPro" id="IPR003016">
    <property type="entry name" value="2-oxoA_DH_lipoyl-BS"/>
</dbReference>
<comment type="similarity">
    <text evidence="1 3">Belongs to the GcvH family.</text>
</comment>
<dbReference type="InterPro" id="IPR011053">
    <property type="entry name" value="Single_hybrid_motif"/>
</dbReference>
<dbReference type="EMBL" id="BDQI01000032">
    <property type="protein sequence ID" value="GAX57077.1"/>
    <property type="molecule type" value="Genomic_DNA"/>
</dbReference>
<evidence type="ECO:0000256" key="2">
    <source>
        <dbReference type="ARBA" id="ARBA00022823"/>
    </source>
</evidence>
<gene>
    <name evidence="6" type="primary">gcvH_1</name>
    <name evidence="3" type="synonym">gcvH</name>
    <name evidence="6" type="ORF">SO3561_08647</name>
</gene>
<comment type="cofactor">
    <cofactor evidence="3">
        <name>(R)-lipoate</name>
        <dbReference type="ChEBI" id="CHEBI:83088"/>
    </cofactor>
    <text evidence="3">Binds 1 lipoyl cofactor covalently.</text>
</comment>
<evidence type="ECO:0000313" key="7">
    <source>
        <dbReference type="Proteomes" id="UP000217446"/>
    </source>
</evidence>
<dbReference type="HAMAP" id="MF_00272">
    <property type="entry name" value="GcvH"/>
    <property type="match status" value="1"/>
</dbReference>
<keyword evidence="7" id="KW-1185">Reference proteome</keyword>
<evidence type="ECO:0000256" key="3">
    <source>
        <dbReference type="HAMAP-Rule" id="MF_00272"/>
    </source>
</evidence>